<dbReference type="InterPro" id="IPR018490">
    <property type="entry name" value="cNMP-bd_dom_sf"/>
</dbReference>
<evidence type="ECO:0000313" key="3">
    <source>
        <dbReference type="EMBL" id="WZN66246.1"/>
    </source>
</evidence>
<dbReference type="CDD" id="cd00038">
    <property type="entry name" value="CAP_ED"/>
    <property type="match status" value="1"/>
</dbReference>
<dbReference type="SUPFAM" id="SSF51206">
    <property type="entry name" value="cAMP-binding domain-like"/>
    <property type="match status" value="1"/>
</dbReference>
<dbReference type="InterPro" id="IPR050503">
    <property type="entry name" value="cAMP-dep_PK_reg_su-like"/>
</dbReference>
<organism evidence="3 4">
    <name type="scientific">Chloropicon roscoffensis</name>
    <dbReference type="NCBI Taxonomy" id="1461544"/>
    <lineage>
        <taxon>Eukaryota</taxon>
        <taxon>Viridiplantae</taxon>
        <taxon>Chlorophyta</taxon>
        <taxon>Chloropicophyceae</taxon>
        <taxon>Chloropicales</taxon>
        <taxon>Chloropicaceae</taxon>
        <taxon>Chloropicon</taxon>
    </lineage>
</organism>
<dbReference type="EMBL" id="CP151514">
    <property type="protein sequence ID" value="WZN66246.1"/>
    <property type="molecule type" value="Genomic_DNA"/>
</dbReference>
<dbReference type="SMART" id="SM00100">
    <property type="entry name" value="cNMP"/>
    <property type="match status" value="1"/>
</dbReference>
<dbReference type="Proteomes" id="UP001472866">
    <property type="component" value="Chromosome 14"/>
</dbReference>
<evidence type="ECO:0000313" key="4">
    <source>
        <dbReference type="Proteomes" id="UP001472866"/>
    </source>
</evidence>
<proteinExistence type="predicted"/>
<accession>A0AAX4PK41</accession>
<dbReference type="PANTHER" id="PTHR11635">
    <property type="entry name" value="CAMP-DEPENDENT PROTEIN KINASE REGULATORY CHAIN"/>
    <property type="match status" value="1"/>
</dbReference>
<dbReference type="InterPro" id="IPR014710">
    <property type="entry name" value="RmlC-like_jellyroll"/>
</dbReference>
<dbReference type="InterPro" id="IPR000595">
    <property type="entry name" value="cNMP-bd_dom"/>
</dbReference>
<gene>
    <name evidence="3" type="ORF">HKI87_14g78110</name>
</gene>
<dbReference type="Pfam" id="PF00027">
    <property type="entry name" value="cNMP_binding"/>
    <property type="match status" value="1"/>
</dbReference>
<dbReference type="AlphaFoldDB" id="A0AAX4PK41"/>
<keyword evidence="4" id="KW-1185">Reference proteome</keyword>
<dbReference type="GO" id="GO:0005952">
    <property type="term" value="C:cAMP-dependent protein kinase complex"/>
    <property type="evidence" value="ECO:0007669"/>
    <property type="project" value="InterPro"/>
</dbReference>
<evidence type="ECO:0000259" key="2">
    <source>
        <dbReference type="PROSITE" id="PS50042"/>
    </source>
</evidence>
<feature type="domain" description="Cyclic nucleotide-binding" evidence="2">
    <location>
        <begin position="109"/>
        <end position="209"/>
    </location>
</feature>
<dbReference type="GO" id="GO:0005829">
    <property type="term" value="C:cytosol"/>
    <property type="evidence" value="ECO:0007669"/>
    <property type="project" value="TreeGrafter"/>
</dbReference>
<reference evidence="3 4" key="1">
    <citation type="submission" date="2024-03" db="EMBL/GenBank/DDBJ databases">
        <title>Complete genome sequence of the green alga Chloropicon roscoffensis RCC1871.</title>
        <authorList>
            <person name="Lemieux C."/>
            <person name="Pombert J.-F."/>
            <person name="Otis C."/>
            <person name="Turmel M."/>
        </authorList>
    </citation>
    <scope>NUCLEOTIDE SEQUENCE [LARGE SCALE GENOMIC DNA]</scope>
    <source>
        <strain evidence="3 4">RCC1871</strain>
    </source>
</reference>
<name>A0AAX4PK41_9CHLO</name>
<dbReference type="PANTHER" id="PTHR11635:SF152">
    <property type="entry name" value="CAMP-DEPENDENT PROTEIN KINASE TYPE I REGULATORY SUBUNIT-RELATED"/>
    <property type="match status" value="1"/>
</dbReference>
<feature type="compositionally biased region" description="Acidic residues" evidence="1">
    <location>
        <begin position="365"/>
        <end position="378"/>
    </location>
</feature>
<feature type="region of interest" description="Disordered" evidence="1">
    <location>
        <begin position="326"/>
        <end position="397"/>
    </location>
</feature>
<feature type="compositionally biased region" description="Polar residues" evidence="1">
    <location>
        <begin position="344"/>
        <end position="359"/>
    </location>
</feature>
<evidence type="ECO:0000256" key="1">
    <source>
        <dbReference type="SAM" id="MobiDB-lite"/>
    </source>
</evidence>
<dbReference type="Gene3D" id="2.60.120.10">
    <property type="entry name" value="Jelly Rolls"/>
    <property type="match status" value="1"/>
</dbReference>
<sequence length="397" mass="45202">MRELLAAGSSNILDKHPWLVAICHVGMALEMLAFGQTKVNQLRLLAMVAALMIMTYTLIVTEGDVLDCHAIWSFLHFSLNAYKLIQGYAKLWIQMRKLKPWDITCREWYFNSFTDQEFLALREYWEWVLLDEGDILVEEGEEVEYMSMIFQGQGEIRIDGKQSVLAQIGPGSWVGEMAFFTGELASATVCAAKPTLIIRWEIDQIKKLLQLPGRSYKAQAFAKLPSHFCADLARKVKQYNSIPAMQSFIQSQKETNKHTRLKKFDNKKRDQPMKAGFVSLVSVRRSWVNFFDKENAERDIENGDTSKTKVKNIGQIMPNAEKQEKRPVVPFGGPKKPKAGYFRQDTNSRMTRQRVQSVTLGIPEDPAEGAEGEGEGEGQDQPTISKESFQRMWSKGA</sequence>
<protein>
    <submittedName>
        <fullName evidence="3">Cyclic nucleotide-binding domain-containing protein</fullName>
    </submittedName>
</protein>
<dbReference type="PROSITE" id="PS50042">
    <property type="entry name" value="CNMP_BINDING_3"/>
    <property type="match status" value="1"/>
</dbReference>